<dbReference type="InterPro" id="IPR000014">
    <property type="entry name" value="PAS"/>
</dbReference>
<evidence type="ECO:0000259" key="7">
    <source>
        <dbReference type="PROSITE" id="PS50883"/>
    </source>
</evidence>
<dbReference type="Pfam" id="PF08447">
    <property type="entry name" value="PAS_3"/>
    <property type="match status" value="2"/>
</dbReference>
<organism evidence="9 10">
    <name type="scientific">Desulfobacter latus</name>
    <dbReference type="NCBI Taxonomy" id="2292"/>
    <lineage>
        <taxon>Bacteria</taxon>
        <taxon>Pseudomonadati</taxon>
        <taxon>Thermodesulfobacteriota</taxon>
        <taxon>Desulfobacteria</taxon>
        <taxon>Desulfobacterales</taxon>
        <taxon>Desulfobacteraceae</taxon>
        <taxon>Desulfobacter</taxon>
    </lineage>
</organism>
<feature type="domain" description="PAC" evidence="6">
    <location>
        <begin position="424"/>
        <end position="475"/>
    </location>
</feature>
<accession>A0A850SX36</accession>
<dbReference type="InterPro" id="IPR001610">
    <property type="entry name" value="PAC"/>
</dbReference>
<dbReference type="SMART" id="SM00267">
    <property type="entry name" value="GGDEF"/>
    <property type="match status" value="1"/>
</dbReference>
<evidence type="ECO:0000256" key="4">
    <source>
        <dbReference type="ARBA" id="ARBA00023136"/>
    </source>
</evidence>
<dbReference type="PANTHER" id="PTHR44757:SF2">
    <property type="entry name" value="BIOFILM ARCHITECTURE MAINTENANCE PROTEIN MBAA"/>
    <property type="match status" value="1"/>
</dbReference>
<keyword evidence="3 5" id="KW-1133">Transmembrane helix</keyword>
<dbReference type="InterPro" id="IPR001633">
    <property type="entry name" value="EAL_dom"/>
</dbReference>
<dbReference type="PANTHER" id="PTHR44757">
    <property type="entry name" value="DIGUANYLATE CYCLASE DGCP"/>
    <property type="match status" value="1"/>
</dbReference>
<dbReference type="AlphaFoldDB" id="A0A850SX36"/>
<dbReference type="InterPro" id="IPR035919">
    <property type="entry name" value="EAL_sf"/>
</dbReference>
<dbReference type="GO" id="GO:0003824">
    <property type="term" value="F:catalytic activity"/>
    <property type="evidence" value="ECO:0007669"/>
    <property type="project" value="UniProtKB-ARBA"/>
</dbReference>
<dbReference type="Gene3D" id="3.30.70.270">
    <property type="match status" value="1"/>
</dbReference>
<feature type="domain" description="EAL" evidence="7">
    <location>
        <begin position="656"/>
        <end position="910"/>
    </location>
</feature>
<dbReference type="InterPro" id="IPR043128">
    <property type="entry name" value="Rev_trsase/Diguanyl_cyclase"/>
</dbReference>
<reference evidence="9 10" key="1">
    <citation type="submission" date="2020-06" db="EMBL/GenBank/DDBJ databases">
        <title>High-quality draft genome of sulfate reducer Desulfobacter latus type strain AcrS2 isolated from marine sediment.</title>
        <authorList>
            <person name="Hoppe M."/>
            <person name="Larsen C.K."/>
            <person name="Marshall I.P.G."/>
            <person name="Schramm A."/>
            <person name="Marietou A.G."/>
        </authorList>
    </citation>
    <scope>NUCLEOTIDE SEQUENCE [LARGE SCALE GENOMIC DNA]</scope>
    <source>
        <strain evidence="9 10">AcRS2</strain>
    </source>
</reference>
<feature type="domain" description="GGDEF" evidence="8">
    <location>
        <begin position="507"/>
        <end position="647"/>
    </location>
</feature>
<dbReference type="CDD" id="cd01949">
    <property type="entry name" value="GGDEF"/>
    <property type="match status" value="1"/>
</dbReference>
<dbReference type="EMBL" id="JACADJ010000016">
    <property type="protein sequence ID" value="NWH04710.1"/>
    <property type="molecule type" value="Genomic_DNA"/>
</dbReference>
<feature type="domain" description="PAC" evidence="6">
    <location>
        <begin position="299"/>
        <end position="351"/>
    </location>
</feature>
<evidence type="ECO:0000256" key="2">
    <source>
        <dbReference type="ARBA" id="ARBA00022692"/>
    </source>
</evidence>
<dbReference type="SUPFAM" id="SSF55785">
    <property type="entry name" value="PYP-like sensor domain (PAS domain)"/>
    <property type="match status" value="2"/>
</dbReference>
<evidence type="ECO:0000313" key="9">
    <source>
        <dbReference type="EMBL" id="NWH04710.1"/>
    </source>
</evidence>
<name>A0A850SX36_9BACT</name>
<dbReference type="InterPro" id="IPR013655">
    <property type="entry name" value="PAS_fold_3"/>
</dbReference>
<dbReference type="CDD" id="cd00130">
    <property type="entry name" value="PAS"/>
    <property type="match status" value="1"/>
</dbReference>
<sequence>MRLRYVFGLSAIAILVTTSFFTLQHLISKQRDFSQLINLAGHQAGLTNRIAYFASLMVATDDETEFNQARSQVGLTIHKMQAAHKALRQGDSDTRIPKVTNETLETIYEDPMVGLDSALQRFLERARKVYETDMARLSPGSIDYIYLVNYGPHVLEPLLDAAVDEYENIGRTSILKIERFEGIVWLAALVALLLEAFFIFMPLEKQVRQALNSLQASVAKLTDTRRRLLEAQRLALVGDWEMNAATGAISCSDQIYEIVGRPRGTVEMNRESILNFIHPDDRNIVGNQFNALSRHPDALNVEFRVVRPDGSERLVYQQAASVKGSDGSVVKISGAIHDITDRKELSNRLDKLSQHIPGFIFQYKLDSNKNAFMPYVSRGVYQTCGVRADELQNDVQALSQLVYEDDLQMVMDSIDASALSLKTWKAQFRIWHPEQGEVWVEGHATPERMMDGGTLWYGYIWDITERRQVENKIRRLALYDALTGLANRRMLMDRLAHAVALSGRKKDYGAVIMLDLDNFKSLNDTKGHDTGDALLVEVGTRLGRSVRETDTVARLGGDEFVVLLECLGNDKIKGHEKAVAVAEKIRLELNRPYILGDDQHVHHTSASVGVALFYGNDRDESEILKRADVAMYEAKDLGRNRICFYSQARQAIVNTRSAMAVDIKTGLDNDEFSLYLQPQVLKNGSLCGAEALLRWLPSNRTPVSPGTFIPVAESTGLILPLGAWVLKQACTIVTDLEKYQLPENFALAVNISALQFAEENFIETVKQVFDDTGASPSRLKFELTETCLVQDINRARNIMKALRNMGLQVELDDFGTGYSSLNSIKNLPLTALKIDASLIRDIEKDEPSRAIVRAALAMARAMSLKTIAEGVETGSQMAYLNTEGCDMIQGYLFAKPMPYEDFLSYLGRKLKIA</sequence>
<dbReference type="PROSITE" id="PS50887">
    <property type="entry name" value="GGDEF"/>
    <property type="match status" value="1"/>
</dbReference>
<dbReference type="Gene3D" id="3.20.20.450">
    <property type="entry name" value="EAL domain"/>
    <property type="match status" value="1"/>
</dbReference>
<evidence type="ECO:0000256" key="3">
    <source>
        <dbReference type="ARBA" id="ARBA00022989"/>
    </source>
</evidence>
<protein>
    <submittedName>
        <fullName evidence="9">EAL domain-containing protein</fullName>
    </submittedName>
</protein>
<dbReference type="InterPro" id="IPR029787">
    <property type="entry name" value="Nucleotide_cyclase"/>
</dbReference>
<dbReference type="SUPFAM" id="SSF55073">
    <property type="entry name" value="Nucleotide cyclase"/>
    <property type="match status" value="1"/>
</dbReference>
<keyword evidence="10" id="KW-1185">Reference proteome</keyword>
<comment type="subcellular location">
    <subcellularLocation>
        <location evidence="1">Membrane</location>
        <topology evidence="1">Multi-pass membrane protein</topology>
    </subcellularLocation>
</comment>
<dbReference type="InterPro" id="IPR029095">
    <property type="entry name" value="NarX-like_N"/>
</dbReference>
<dbReference type="SMART" id="SM00086">
    <property type="entry name" value="PAC"/>
    <property type="match status" value="2"/>
</dbReference>
<dbReference type="Pfam" id="PF13675">
    <property type="entry name" value="PilJ"/>
    <property type="match status" value="1"/>
</dbReference>
<dbReference type="FunFam" id="3.30.70.270:FF:000001">
    <property type="entry name" value="Diguanylate cyclase domain protein"/>
    <property type="match status" value="1"/>
</dbReference>
<evidence type="ECO:0000313" key="10">
    <source>
        <dbReference type="Proteomes" id="UP000553343"/>
    </source>
</evidence>
<dbReference type="GO" id="GO:0016020">
    <property type="term" value="C:membrane"/>
    <property type="evidence" value="ECO:0007669"/>
    <property type="project" value="UniProtKB-SubCell"/>
</dbReference>
<dbReference type="InterPro" id="IPR000160">
    <property type="entry name" value="GGDEF_dom"/>
</dbReference>
<dbReference type="SMART" id="SM00052">
    <property type="entry name" value="EAL"/>
    <property type="match status" value="1"/>
</dbReference>
<dbReference type="Proteomes" id="UP000553343">
    <property type="component" value="Unassembled WGS sequence"/>
</dbReference>
<proteinExistence type="predicted"/>
<dbReference type="Gene3D" id="2.10.70.100">
    <property type="match status" value="1"/>
</dbReference>
<dbReference type="InterPro" id="IPR035965">
    <property type="entry name" value="PAS-like_dom_sf"/>
</dbReference>
<feature type="transmembrane region" description="Helical" evidence="5">
    <location>
        <begin position="183"/>
        <end position="203"/>
    </location>
</feature>
<keyword evidence="2 5" id="KW-0812">Transmembrane</keyword>
<dbReference type="Pfam" id="PF00990">
    <property type="entry name" value="GGDEF"/>
    <property type="match status" value="1"/>
</dbReference>
<evidence type="ECO:0000256" key="5">
    <source>
        <dbReference type="SAM" id="Phobius"/>
    </source>
</evidence>
<gene>
    <name evidence="9" type="ORF">HXW94_06865</name>
</gene>
<dbReference type="Pfam" id="PF00563">
    <property type="entry name" value="EAL"/>
    <property type="match status" value="1"/>
</dbReference>
<keyword evidence="4 5" id="KW-0472">Membrane</keyword>
<comment type="caution">
    <text evidence="9">The sequence shown here is derived from an EMBL/GenBank/DDBJ whole genome shotgun (WGS) entry which is preliminary data.</text>
</comment>
<dbReference type="PROSITE" id="PS50113">
    <property type="entry name" value="PAC"/>
    <property type="match status" value="2"/>
</dbReference>
<evidence type="ECO:0000259" key="8">
    <source>
        <dbReference type="PROSITE" id="PS50887"/>
    </source>
</evidence>
<feature type="transmembrane region" description="Helical" evidence="5">
    <location>
        <begin position="6"/>
        <end position="27"/>
    </location>
</feature>
<dbReference type="NCBIfam" id="TIGR00229">
    <property type="entry name" value="sensory_box"/>
    <property type="match status" value="1"/>
</dbReference>
<dbReference type="SUPFAM" id="SSF141868">
    <property type="entry name" value="EAL domain-like"/>
    <property type="match status" value="1"/>
</dbReference>
<dbReference type="NCBIfam" id="TIGR00254">
    <property type="entry name" value="GGDEF"/>
    <property type="match status" value="1"/>
</dbReference>
<dbReference type="PROSITE" id="PS50883">
    <property type="entry name" value="EAL"/>
    <property type="match status" value="1"/>
</dbReference>
<dbReference type="Gene3D" id="3.30.450.20">
    <property type="entry name" value="PAS domain"/>
    <property type="match status" value="2"/>
</dbReference>
<dbReference type="CDD" id="cd01948">
    <property type="entry name" value="EAL"/>
    <property type="match status" value="1"/>
</dbReference>
<dbReference type="InterPro" id="IPR000700">
    <property type="entry name" value="PAS-assoc_C"/>
</dbReference>
<evidence type="ECO:0000259" key="6">
    <source>
        <dbReference type="PROSITE" id="PS50113"/>
    </source>
</evidence>
<dbReference type="InterPro" id="IPR052155">
    <property type="entry name" value="Biofilm_reg_signaling"/>
</dbReference>
<evidence type="ECO:0000256" key="1">
    <source>
        <dbReference type="ARBA" id="ARBA00004141"/>
    </source>
</evidence>